<sequence length="36" mass="4274">TKSSIKVKPSFRLTLFEYSYSTKVKNLFIKINYNTN</sequence>
<dbReference type="EMBL" id="BARS01030809">
    <property type="protein sequence ID" value="GAG25970.1"/>
    <property type="molecule type" value="Genomic_DNA"/>
</dbReference>
<name>X0W609_9ZZZZ</name>
<organism evidence="1">
    <name type="scientific">marine sediment metagenome</name>
    <dbReference type="NCBI Taxonomy" id="412755"/>
    <lineage>
        <taxon>unclassified sequences</taxon>
        <taxon>metagenomes</taxon>
        <taxon>ecological metagenomes</taxon>
    </lineage>
</organism>
<proteinExistence type="predicted"/>
<accession>X0W609</accession>
<evidence type="ECO:0000313" key="1">
    <source>
        <dbReference type="EMBL" id="GAG25970.1"/>
    </source>
</evidence>
<reference evidence="1" key="1">
    <citation type="journal article" date="2014" name="Front. Microbiol.">
        <title>High frequency of phylogenetically diverse reductive dehalogenase-homologous genes in deep subseafloor sedimentary metagenomes.</title>
        <authorList>
            <person name="Kawai M."/>
            <person name="Futagami T."/>
            <person name="Toyoda A."/>
            <person name="Takaki Y."/>
            <person name="Nishi S."/>
            <person name="Hori S."/>
            <person name="Arai W."/>
            <person name="Tsubouchi T."/>
            <person name="Morono Y."/>
            <person name="Uchiyama I."/>
            <person name="Ito T."/>
            <person name="Fujiyama A."/>
            <person name="Inagaki F."/>
            <person name="Takami H."/>
        </authorList>
    </citation>
    <scope>NUCLEOTIDE SEQUENCE</scope>
    <source>
        <strain evidence="1">Expedition CK06-06</strain>
    </source>
</reference>
<dbReference type="AlphaFoldDB" id="X0W609"/>
<comment type="caution">
    <text evidence="1">The sequence shown here is derived from an EMBL/GenBank/DDBJ whole genome shotgun (WGS) entry which is preliminary data.</text>
</comment>
<feature type="non-terminal residue" evidence="1">
    <location>
        <position position="1"/>
    </location>
</feature>
<protein>
    <submittedName>
        <fullName evidence="1">Uncharacterized protein</fullName>
    </submittedName>
</protein>
<gene>
    <name evidence="1" type="ORF">S01H1_48006</name>
</gene>